<dbReference type="PANTHER" id="PTHR30154:SF34">
    <property type="entry name" value="TRANSCRIPTIONAL REGULATOR AZLB"/>
    <property type="match status" value="1"/>
</dbReference>
<dbReference type="PROSITE" id="PS50956">
    <property type="entry name" value="HTH_ASNC_2"/>
    <property type="match status" value="1"/>
</dbReference>
<protein>
    <submittedName>
        <fullName evidence="6">Transcriptional regulator, AsnC family</fullName>
    </submittedName>
</protein>
<dbReference type="InterPro" id="IPR036388">
    <property type="entry name" value="WH-like_DNA-bd_sf"/>
</dbReference>
<keyword evidence="3" id="KW-0804">Transcription</keyword>
<dbReference type="GO" id="GO:0043200">
    <property type="term" value="P:response to amino acid"/>
    <property type="evidence" value="ECO:0007669"/>
    <property type="project" value="TreeGrafter"/>
</dbReference>
<dbReference type="SUPFAM" id="SSF46785">
    <property type="entry name" value="Winged helix' DNA-binding domain"/>
    <property type="match status" value="1"/>
</dbReference>
<name>A0A1H1W3S7_MUCMA</name>
<dbReference type="InterPro" id="IPR019887">
    <property type="entry name" value="Tscrpt_reg_AsnC/Lrp_C"/>
</dbReference>
<dbReference type="Pfam" id="PF13404">
    <property type="entry name" value="HTH_AsnC-type"/>
    <property type="match status" value="1"/>
</dbReference>
<reference evidence="6 7" key="1">
    <citation type="submission" date="2016-10" db="EMBL/GenBank/DDBJ databases">
        <authorList>
            <person name="de Groot N.N."/>
        </authorList>
    </citation>
    <scope>NUCLEOTIDE SEQUENCE [LARGE SCALE GENOMIC DNA]</scope>
    <source>
        <strain evidence="6 7">MP1X4</strain>
    </source>
</reference>
<evidence type="ECO:0000256" key="1">
    <source>
        <dbReference type="ARBA" id="ARBA00023015"/>
    </source>
</evidence>
<dbReference type="InterPro" id="IPR019888">
    <property type="entry name" value="Tscrpt_reg_AsnC-like"/>
</dbReference>
<dbReference type="InterPro" id="IPR011008">
    <property type="entry name" value="Dimeric_a/b-barrel"/>
</dbReference>
<evidence type="ECO:0000313" key="6">
    <source>
        <dbReference type="EMBL" id="SDS91156.1"/>
    </source>
</evidence>
<dbReference type="Proteomes" id="UP000199679">
    <property type="component" value="Chromosome I"/>
</dbReference>
<dbReference type="InterPro" id="IPR000485">
    <property type="entry name" value="AsnC-type_HTH_dom"/>
</dbReference>
<accession>A0A1H1W3S7</accession>
<evidence type="ECO:0000256" key="4">
    <source>
        <dbReference type="SAM" id="Coils"/>
    </source>
</evidence>
<organism evidence="6 7">
    <name type="scientific">Mucilaginibacter mallensis</name>
    <dbReference type="NCBI Taxonomy" id="652787"/>
    <lineage>
        <taxon>Bacteria</taxon>
        <taxon>Pseudomonadati</taxon>
        <taxon>Bacteroidota</taxon>
        <taxon>Sphingobacteriia</taxon>
        <taxon>Sphingobacteriales</taxon>
        <taxon>Sphingobacteriaceae</taxon>
        <taxon>Mucilaginibacter</taxon>
    </lineage>
</organism>
<evidence type="ECO:0000313" key="7">
    <source>
        <dbReference type="Proteomes" id="UP000199679"/>
    </source>
</evidence>
<keyword evidence="2" id="KW-0238">DNA-binding</keyword>
<dbReference type="PRINTS" id="PR00033">
    <property type="entry name" value="HTHASNC"/>
</dbReference>
<dbReference type="GO" id="GO:0005829">
    <property type="term" value="C:cytosol"/>
    <property type="evidence" value="ECO:0007669"/>
    <property type="project" value="TreeGrafter"/>
</dbReference>
<dbReference type="PANTHER" id="PTHR30154">
    <property type="entry name" value="LEUCINE-RESPONSIVE REGULATORY PROTEIN"/>
    <property type="match status" value="1"/>
</dbReference>
<evidence type="ECO:0000256" key="2">
    <source>
        <dbReference type="ARBA" id="ARBA00023125"/>
    </source>
</evidence>
<feature type="coiled-coil region" evidence="4">
    <location>
        <begin position="21"/>
        <end position="48"/>
    </location>
</feature>
<dbReference type="SUPFAM" id="SSF54909">
    <property type="entry name" value="Dimeric alpha+beta barrel"/>
    <property type="match status" value="1"/>
</dbReference>
<dbReference type="Gene3D" id="1.10.10.10">
    <property type="entry name" value="Winged helix-like DNA-binding domain superfamily/Winged helix DNA-binding domain"/>
    <property type="match status" value="1"/>
</dbReference>
<sequence length="177" mass="20118">MLNFCVYAPAPIKIIYYCATNRKIMQALDNYDKKLLRLLQENNRLTSEELSQLVNLSQSAIQRRISRLRNDKIIEADVSIISPAAAGIGITCIVDLVLHEGSSKSIEKFKDSLAKCTEVAQCYYVTGIYDFVLIVNTRDMPHFEAFSKKHLMDNPNLKHFYTHVVMDKVKVGFGVTI</sequence>
<keyword evidence="7" id="KW-1185">Reference proteome</keyword>
<dbReference type="GO" id="GO:0043565">
    <property type="term" value="F:sequence-specific DNA binding"/>
    <property type="evidence" value="ECO:0007669"/>
    <property type="project" value="InterPro"/>
</dbReference>
<dbReference type="SMART" id="SM00344">
    <property type="entry name" value="HTH_ASNC"/>
    <property type="match status" value="1"/>
</dbReference>
<dbReference type="CDD" id="cd00090">
    <property type="entry name" value="HTH_ARSR"/>
    <property type="match status" value="1"/>
</dbReference>
<dbReference type="InterPro" id="IPR036390">
    <property type="entry name" value="WH_DNA-bd_sf"/>
</dbReference>
<proteinExistence type="predicted"/>
<keyword evidence="4" id="KW-0175">Coiled coil</keyword>
<keyword evidence="1" id="KW-0805">Transcription regulation</keyword>
<dbReference type="AlphaFoldDB" id="A0A1H1W3S7"/>
<evidence type="ECO:0000256" key="3">
    <source>
        <dbReference type="ARBA" id="ARBA00023163"/>
    </source>
</evidence>
<dbReference type="EMBL" id="LT629740">
    <property type="protein sequence ID" value="SDS91156.1"/>
    <property type="molecule type" value="Genomic_DNA"/>
</dbReference>
<evidence type="ECO:0000259" key="5">
    <source>
        <dbReference type="PROSITE" id="PS50956"/>
    </source>
</evidence>
<gene>
    <name evidence="6" type="ORF">SAMN05216490_2074</name>
</gene>
<dbReference type="InterPro" id="IPR011991">
    <property type="entry name" value="ArsR-like_HTH"/>
</dbReference>
<dbReference type="Pfam" id="PF01037">
    <property type="entry name" value="AsnC_trans_reg"/>
    <property type="match status" value="1"/>
</dbReference>
<dbReference type="GO" id="GO:0006355">
    <property type="term" value="P:regulation of DNA-templated transcription"/>
    <property type="evidence" value="ECO:0007669"/>
    <property type="project" value="UniProtKB-ARBA"/>
</dbReference>
<dbReference type="STRING" id="652787.SAMN05216490_2074"/>
<dbReference type="Gene3D" id="3.30.70.920">
    <property type="match status" value="1"/>
</dbReference>
<feature type="domain" description="HTH asnC-type" evidence="5">
    <location>
        <begin position="28"/>
        <end position="89"/>
    </location>
</feature>